<dbReference type="OrthoDB" id="5357725at2759"/>
<comment type="caution">
    <text evidence="2">The sequence shown here is derived from an EMBL/GenBank/DDBJ whole genome shotgun (WGS) entry which is preliminary data.</text>
</comment>
<dbReference type="Proteomes" id="UP000297595">
    <property type="component" value="Unassembled WGS sequence"/>
</dbReference>
<dbReference type="EMBL" id="SOZJ01000001">
    <property type="protein sequence ID" value="TGJ74368.1"/>
    <property type="molecule type" value="Genomic_DNA"/>
</dbReference>
<evidence type="ECO:0000256" key="1">
    <source>
        <dbReference type="SAM" id="MobiDB-lite"/>
    </source>
</evidence>
<feature type="region of interest" description="Disordered" evidence="1">
    <location>
        <begin position="382"/>
        <end position="415"/>
    </location>
</feature>
<protein>
    <submittedName>
        <fullName evidence="2">Uncharacterized protein</fullName>
    </submittedName>
</protein>
<feature type="compositionally biased region" description="Pro residues" evidence="1">
    <location>
        <begin position="385"/>
        <end position="404"/>
    </location>
</feature>
<proteinExistence type="predicted"/>
<dbReference type="AlphaFoldDB" id="A0A8H2EBT6"/>
<evidence type="ECO:0000313" key="2">
    <source>
        <dbReference type="EMBL" id="TGJ74368.1"/>
    </source>
</evidence>
<evidence type="ECO:0000313" key="3">
    <source>
        <dbReference type="Proteomes" id="UP000297595"/>
    </source>
</evidence>
<reference evidence="2 3" key="1">
    <citation type="submission" date="2019-03" db="EMBL/GenBank/DDBJ databases">
        <title>Nematode-trapping fungi genome.</title>
        <authorList>
            <person name="Vidal-Diez De Ulzurrun G."/>
        </authorList>
    </citation>
    <scope>NUCLEOTIDE SEQUENCE [LARGE SCALE GENOMIC DNA]</scope>
    <source>
        <strain evidence="2 3">TWF154</strain>
    </source>
</reference>
<feature type="region of interest" description="Disordered" evidence="1">
    <location>
        <begin position="208"/>
        <end position="245"/>
    </location>
</feature>
<organism evidence="2 3">
    <name type="scientific">Orbilia oligospora</name>
    <name type="common">Nematode-trapping fungus</name>
    <name type="synonym">Arthrobotrys oligospora</name>
    <dbReference type="NCBI Taxonomy" id="2813651"/>
    <lineage>
        <taxon>Eukaryota</taxon>
        <taxon>Fungi</taxon>
        <taxon>Dikarya</taxon>
        <taxon>Ascomycota</taxon>
        <taxon>Pezizomycotina</taxon>
        <taxon>Orbiliomycetes</taxon>
        <taxon>Orbiliales</taxon>
        <taxon>Orbiliaceae</taxon>
        <taxon>Orbilia</taxon>
    </lineage>
</organism>
<gene>
    <name evidence="2" type="ORF">EYR41_001381</name>
</gene>
<name>A0A8H2EBT6_ORBOL</name>
<accession>A0A8H2EBT6</accession>
<sequence length="470" mass="51076">MKAGEKNPTGLHDLISPANGQPSLSSAPILIGAGQTPFMFIPTPPDTKQPVKAPNKSLARNPRLESPFDFLVRRSPSQRFKTSLGVIAGYYLKGSSETTTTPMEDTISSPYPARMVTFLVQGTPVTLSEDIILDKCPYSKLADIASYSLPGETATIDCPLDDFNALIEYLKTGEIDDSDEDKLDQLLKTFRAMEVPIPEHLKFKLMSRNPSVSSPSTAAGPSHSSASPDSRPPTYESVAPSGSSTTYSGSIGIGKIQTEPLTIQQKIALAVEDRLTNLLMEHILPLVEGQATSGIYNGAFILVPSNSVTLQSQTRQAPYSSEYDTSPQIAPPDDQIISLSTSNISQFNYMKLVRLQGLGNTVQFLTQRQVIEELTKQLKARLQLPDPPPPPPPVIPQPVSPPPQKKSRWGWGRSSSQPVVETVPVAPILPPPVPKGPIDIRIEEVSMRSMNYMGIYETTTGTVLVVEIFL</sequence>
<feature type="compositionally biased region" description="Polar residues" evidence="1">
    <location>
        <begin position="208"/>
        <end position="228"/>
    </location>
</feature>